<evidence type="ECO:0000259" key="2">
    <source>
        <dbReference type="Pfam" id="PF11575"/>
    </source>
</evidence>
<evidence type="ECO:0000256" key="1">
    <source>
        <dbReference type="SAM" id="MobiDB-lite"/>
    </source>
</evidence>
<accession>A0A1Y2MKV8</accession>
<protein>
    <recommendedName>
        <fullName evidence="2">Ferric siderophore reductase C-terminal domain-containing protein</fullName>
    </recommendedName>
</protein>
<dbReference type="Pfam" id="PF11575">
    <property type="entry name" value="FhuF_C"/>
    <property type="match status" value="1"/>
</dbReference>
<keyword evidence="4" id="KW-1185">Reference proteome</keyword>
<proteinExistence type="predicted"/>
<comment type="caution">
    <text evidence="3">The sequence shown here is derived from an EMBL/GenBank/DDBJ whole genome shotgun (WGS) entry which is preliminary data.</text>
</comment>
<dbReference type="GO" id="GO:0051537">
    <property type="term" value="F:2 iron, 2 sulfur cluster binding"/>
    <property type="evidence" value="ECO:0007669"/>
    <property type="project" value="InterPro"/>
</dbReference>
<name>A0A1Y2MKV8_PSEAH</name>
<feature type="region of interest" description="Disordered" evidence="1">
    <location>
        <begin position="1"/>
        <end position="23"/>
    </location>
</feature>
<reference evidence="3 4" key="1">
    <citation type="submission" date="2016-09" db="EMBL/GenBank/DDBJ databases">
        <title>Pseudonocardia autotrophica DSM535, a candidate organism with high potential of specific P450 cytochromes.</title>
        <authorList>
            <person name="Grumaz C."/>
            <person name="Vainshtein Y."/>
            <person name="Kirstahler P."/>
            <person name="Sohn K."/>
        </authorList>
    </citation>
    <scope>NUCLEOTIDE SEQUENCE [LARGE SCALE GENOMIC DNA]</scope>
    <source>
        <strain evidence="3 4">DSM 535</strain>
    </source>
</reference>
<dbReference type="AlphaFoldDB" id="A0A1Y2MKV8"/>
<dbReference type="STRING" id="2074.BG845_05754"/>
<dbReference type="RefSeq" id="WP_085915860.1">
    <property type="nucleotide sequence ID" value="NZ_AP018920.1"/>
</dbReference>
<evidence type="ECO:0000313" key="4">
    <source>
        <dbReference type="Proteomes" id="UP000194360"/>
    </source>
</evidence>
<dbReference type="EMBL" id="MIGB01000045">
    <property type="protein sequence ID" value="OSY35916.1"/>
    <property type="molecule type" value="Genomic_DNA"/>
</dbReference>
<organism evidence="3 4">
    <name type="scientific">Pseudonocardia autotrophica</name>
    <name type="common">Amycolata autotrophica</name>
    <name type="synonym">Nocardia autotrophica</name>
    <dbReference type="NCBI Taxonomy" id="2074"/>
    <lineage>
        <taxon>Bacteria</taxon>
        <taxon>Bacillati</taxon>
        <taxon>Actinomycetota</taxon>
        <taxon>Actinomycetes</taxon>
        <taxon>Pseudonocardiales</taxon>
        <taxon>Pseudonocardiaceae</taxon>
        <taxon>Pseudonocardia</taxon>
    </lineage>
</organism>
<feature type="domain" description="Ferric siderophore reductase C-terminal" evidence="2">
    <location>
        <begin position="234"/>
        <end position="254"/>
    </location>
</feature>
<dbReference type="InterPro" id="IPR024726">
    <property type="entry name" value="FhuF_C"/>
</dbReference>
<dbReference type="OrthoDB" id="3290158at2"/>
<sequence length="261" mass="28028">MIGSGDSLVGAPPDGPDTAQPSMQPSISRVLADLAAVGPFFELRDVVAERAEGRVVRPCTALLGELDERIERTRVALDAHGRLGRRIAASITAQGLAAKLVSGPVAAMAMHDVAVDTTRATVWWSATPAGDVVALDPVRFVPSRDTVARFPVVDEILVPLVEAIHDGFGVSPTVLWGNVASSVAGAKRVLDIQRPDLARQVADAAADMLAHPRLSEEGERRDPVAPDQLWTYRRRSCCLYYRLPGGNVCADCVLQNRWSDH</sequence>
<gene>
    <name evidence="3" type="ORF">BG845_05754</name>
</gene>
<dbReference type="Proteomes" id="UP000194360">
    <property type="component" value="Unassembled WGS sequence"/>
</dbReference>
<evidence type="ECO:0000313" key="3">
    <source>
        <dbReference type="EMBL" id="OSY35916.1"/>
    </source>
</evidence>